<dbReference type="GO" id="GO:0044539">
    <property type="term" value="P:long-chain fatty acid import into cell"/>
    <property type="evidence" value="ECO:0007669"/>
    <property type="project" value="TreeGrafter"/>
</dbReference>
<keyword evidence="3" id="KW-0547">Nucleotide-binding</keyword>
<dbReference type="GO" id="GO:0004467">
    <property type="term" value="F:long-chain fatty acid-CoA ligase activity"/>
    <property type="evidence" value="ECO:0007669"/>
    <property type="project" value="TreeGrafter"/>
</dbReference>
<comment type="caution">
    <text evidence="7">The sequence shown here is derived from an EMBL/GenBank/DDBJ whole genome shotgun (WGS) entry which is preliminary data.</text>
</comment>
<evidence type="ECO:0000259" key="6">
    <source>
        <dbReference type="Pfam" id="PF13193"/>
    </source>
</evidence>
<organism evidence="7 8">
    <name type="scientific">Rudaeicoccus suwonensis</name>
    <dbReference type="NCBI Taxonomy" id="657409"/>
    <lineage>
        <taxon>Bacteria</taxon>
        <taxon>Bacillati</taxon>
        <taxon>Actinomycetota</taxon>
        <taxon>Actinomycetes</taxon>
        <taxon>Micrococcales</taxon>
        <taxon>Dermacoccaceae</taxon>
        <taxon>Rudaeicoccus</taxon>
    </lineage>
</organism>
<dbReference type="InterPro" id="IPR045851">
    <property type="entry name" value="AMP-bd_C_sf"/>
</dbReference>
<evidence type="ECO:0000256" key="3">
    <source>
        <dbReference type="ARBA" id="ARBA00022741"/>
    </source>
</evidence>
<dbReference type="EMBL" id="VIVQ01000002">
    <property type="protein sequence ID" value="TWE10158.1"/>
    <property type="molecule type" value="Genomic_DNA"/>
</dbReference>
<evidence type="ECO:0000313" key="8">
    <source>
        <dbReference type="Proteomes" id="UP000318297"/>
    </source>
</evidence>
<evidence type="ECO:0000259" key="5">
    <source>
        <dbReference type="Pfam" id="PF00501"/>
    </source>
</evidence>
<dbReference type="AlphaFoldDB" id="A0A561E3G9"/>
<dbReference type="GO" id="GO:0005886">
    <property type="term" value="C:plasma membrane"/>
    <property type="evidence" value="ECO:0007669"/>
    <property type="project" value="TreeGrafter"/>
</dbReference>
<gene>
    <name evidence="7" type="ORF">BKA23_2510</name>
</gene>
<dbReference type="Pfam" id="PF00501">
    <property type="entry name" value="AMP-binding"/>
    <property type="match status" value="1"/>
</dbReference>
<dbReference type="InterPro" id="IPR020845">
    <property type="entry name" value="AMP-binding_CS"/>
</dbReference>
<feature type="domain" description="AMP-binding enzyme C-terminal" evidence="6">
    <location>
        <begin position="472"/>
        <end position="548"/>
    </location>
</feature>
<protein>
    <submittedName>
        <fullName evidence="7">Fatty-acyl-CoA synthase</fullName>
    </submittedName>
</protein>
<dbReference type="SUPFAM" id="SSF56801">
    <property type="entry name" value="Acetyl-CoA synthetase-like"/>
    <property type="match status" value="1"/>
</dbReference>
<evidence type="ECO:0000256" key="4">
    <source>
        <dbReference type="ARBA" id="ARBA00022840"/>
    </source>
</evidence>
<proteinExistence type="inferred from homology"/>
<feature type="domain" description="AMP-dependent synthetase/ligase" evidence="5">
    <location>
        <begin position="50"/>
        <end position="391"/>
    </location>
</feature>
<keyword evidence="4" id="KW-0067">ATP-binding</keyword>
<dbReference type="PANTHER" id="PTHR43107">
    <property type="entry name" value="LONG-CHAIN FATTY ACID TRANSPORT PROTEIN"/>
    <property type="match status" value="1"/>
</dbReference>
<dbReference type="RefSeq" id="WP_145228914.1">
    <property type="nucleotide sequence ID" value="NZ_VIVQ01000002.1"/>
</dbReference>
<dbReference type="OrthoDB" id="9803968at2"/>
<dbReference type="PANTHER" id="PTHR43107:SF15">
    <property type="entry name" value="FATTY ACID TRANSPORT PROTEIN 3, ISOFORM A"/>
    <property type="match status" value="1"/>
</dbReference>
<keyword evidence="2" id="KW-0436">Ligase</keyword>
<keyword evidence="8" id="KW-1185">Reference proteome</keyword>
<dbReference type="FunFam" id="3.30.300.30:FF:000020">
    <property type="entry name" value="Long-chain fatty acid transporter"/>
    <property type="match status" value="1"/>
</dbReference>
<accession>A0A561E3G9</accession>
<dbReference type="GO" id="GO:0005524">
    <property type="term" value="F:ATP binding"/>
    <property type="evidence" value="ECO:0007669"/>
    <property type="project" value="UniProtKB-KW"/>
</dbReference>
<dbReference type="Gene3D" id="3.40.50.12780">
    <property type="entry name" value="N-terminal domain of ligase-like"/>
    <property type="match status" value="1"/>
</dbReference>
<name>A0A561E3G9_9MICO</name>
<comment type="similarity">
    <text evidence="1">Belongs to the ATP-dependent AMP-binding enzyme family.</text>
</comment>
<dbReference type="PROSITE" id="PS00455">
    <property type="entry name" value="AMP_BINDING"/>
    <property type="match status" value="1"/>
</dbReference>
<evidence type="ECO:0000256" key="1">
    <source>
        <dbReference type="ARBA" id="ARBA00006432"/>
    </source>
</evidence>
<dbReference type="Pfam" id="PF13193">
    <property type="entry name" value="AMP-binding_C"/>
    <property type="match status" value="1"/>
</dbReference>
<dbReference type="InterPro" id="IPR042099">
    <property type="entry name" value="ANL_N_sf"/>
</dbReference>
<dbReference type="Proteomes" id="UP000318297">
    <property type="component" value="Unassembled WGS sequence"/>
</dbReference>
<sequence length="596" mass="64160">MTAQTRQRVSLLDVGKGLAGLAPDLALLAKEGPGLLLRRPSSANSLGLVFQKAAGRHPERVFLKGEGTDGPRTITYGAANETVNRYAAVLESHGVTRGDVVGLMAHNGIENILIMLATVKLGAVAGLLNYNQRSDVLAHSLGILDARVVVIEDDGQEALATAGEIADAQTVLTFSELAEQAKTASAANPLATAKTVGSERAFYIFTSGTTGMPKASVMSHYRWLKSYSGLGALGVRLKSDDTLYCPLPLYHNNAVTVALSSVLVAGASMAIAPKFSASRFWDECITYDATAFVYIGELCRYLLAQPAKPVDRQHAVRVIVGNGLRADIWAEFQERFGIERIAEFYGASECNIAFINAFNLSQTAGTCPLPYRVVAYDPETGKAARNEKGRLTKVKTGETGLLLAKVTDRAPFDGYTDKAASEAKLLRDGFKDGDCWFDTGDLVRNQGLNHVAFVDRLGDTFRWKGENVATTQVEAAFGHLDDIEDCTVYGVPVPGADGKAGMAAVVLREGADFDGAALAKHLLDTLPTYAVPLFVRTVFSLEHTSTFKSRKVELRDESFDHARDGRIYVLKDSTEGYVPFYEGYAAEVAAAKAPRI</sequence>
<dbReference type="Gene3D" id="3.30.300.30">
    <property type="match status" value="1"/>
</dbReference>
<dbReference type="InterPro" id="IPR000873">
    <property type="entry name" value="AMP-dep_synth/lig_dom"/>
</dbReference>
<dbReference type="GO" id="GO:0005324">
    <property type="term" value="F:long-chain fatty acid transmembrane transporter activity"/>
    <property type="evidence" value="ECO:0007669"/>
    <property type="project" value="TreeGrafter"/>
</dbReference>
<dbReference type="InterPro" id="IPR025110">
    <property type="entry name" value="AMP-bd_C"/>
</dbReference>
<evidence type="ECO:0000256" key="2">
    <source>
        <dbReference type="ARBA" id="ARBA00022598"/>
    </source>
</evidence>
<dbReference type="NCBIfam" id="NF006134">
    <property type="entry name" value="PRK08279.1"/>
    <property type="match status" value="1"/>
</dbReference>
<reference evidence="7 8" key="1">
    <citation type="submission" date="2019-06" db="EMBL/GenBank/DDBJ databases">
        <title>Sequencing the genomes of 1000 actinobacteria strains.</title>
        <authorList>
            <person name="Klenk H.-P."/>
        </authorList>
    </citation>
    <scope>NUCLEOTIDE SEQUENCE [LARGE SCALE GENOMIC DNA]</scope>
    <source>
        <strain evidence="7 8">DSM 19560</strain>
    </source>
</reference>
<evidence type="ECO:0000313" key="7">
    <source>
        <dbReference type="EMBL" id="TWE10158.1"/>
    </source>
</evidence>